<dbReference type="SMART" id="SM00471">
    <property type="entry name" value="HDc"/>
    <property type="match status" value="1"/>
</dbReference>
<keyword evidence="8" id="KW-0808">Transferase</keyword>
<evidence type="ECO:0000256" key="11">
    <source>
        <dbReference type="ARBA" id="ARBA00047792"/>
    </source>
</evidence>
<accession>A0A382IAR9</accession>
<dbReference type="PANTHER" id="PTHR42197">
    <property type="entry name" value="TRNA (CYTIDINE(56)-2'-O)-METHYLTRANSFERASE"/>
    <property type="match status" value="1"/>
</dbReference>
<dbReference type="InterPro" id="IPR003607">
    <property type="entry name" value="HD/PDEase_dom"/>
</dbReference>
<evidence type="ECO:0000256" key="6">
    <source>
        <dbReference type="ARBA" id="ARBA00013709"/>
    </source>
</evidence>
<evidence type="ECO:0000256" key="10">
    <source>
        <dbReference type="ARBA" id="ARBA00029826"/>
    </source>
</evidence>
<evidence type="ECO:0000256" key="5">
    <source>
        <dbReference type="ARBA" id="ARBA00012624"/>
    </source>
</evidence>
<evidence type="ECO:0000259" key="12">
    <source>
        <dbReference type="PROSITE" id="PS51831"/>
    </source>
</evidence>
<comment type="similarity">
    <text evidence="3">Belongs to the aTrm56 family.</text>
</comment>
<dbReference type="Pfam" id="PF01966">
    <property type="entry name" value="HD"/>
    <property type="match status" value="1"/>
</dbReference>
<gene>
    <name evidence="13" type="ORF">METZ01_LOCUS249550</name>
</gene>
<evidence type="ECO:0000256" key="8">
    <source>
        <dbReference type="ARBA" id="ARBA00022679"/>
    </source>
</evidence>
<dbReference type="Gene3D" id="1.10.3210.10">
    <property type="entry name" value="Hypothetical protein af1432"/>
    <property type="match status" value="1"/>
</dbReference>
<organism evidence="13">
    <name type="scientific">marine metagenome</name>
    <dbReference type="NCBI Taxonomy" id="408172"/>
    <lineage>
        <taxon>unclassified sequences</taxon>
        <taxon>metagenomes</taxon>
        <taxon>ecological metagenomes</taxon>
    </lineage>
</organism>
<evidence type="ECO:0000256" key="3">
    <source>
        <dbReference type="ARBA" id="ARBA00010324"/>
    </source>
</evidence>
<evidence type="ECO:0000256" key="7">
    <source>
        <dbReference type="ARBA" id="ARBA00022490"/>
    </source>
</evidence>
<dbReference type="InterPro" id="IPR006675">
    <property type="entry name" value="HDIG_dom"/>
</dbReference>
<reference evidence="13" key="1">
    <citation type="submission" date="2018-05" db="EMBL/GenBank/DDBJ databases">
        <authorList>
            <person name="Lanie J.A."/>
            <person name="Ng W.-L."/>
            <person name="Kazmierczak K.M."/>
            <person name="Andrzejewski T.M."/>
            <person name="Davidsen T.M."/>
            <person name="Wayne K.J."/>
            <person name="Tettelin H."/>
            <person name="Glass J.I."/>
            <person name="Rusch D."/>
            <person name="Podicherti R."/>
            <person name="Tsui H.-C.T."/>
            <person name="Winkler M.E."/>
        </authorList>
    </citation>
    <scope>NUCLEOTIDE SEQUENCE</scope>
</reference>
<dbReference type="EMBL" id="UINC01066221">
    <property type="protein sequence ID" value="SVB96696.1"/>
    <property type="molecule type" value="Genomic_DNA"/>
</dbReference>
<dbReference type="InterPro" id="IPR006674">
    <property type="entry name" value="HD_domain"/>
</dbReference>
<dbReference type="Pfam" id="PF01994">
    <property type="entry name" value="Trm56"/>
    <property type="match status" value="1"/>
</dbReference>
<dbReference type="SUPFAM" id="SSF109604">
    <property type="entry name" value="HD-domain/PDEase-like"/>
    <property type="match status" value="1"/>
</dbReference>
<dbReference type="SUPFAM" id="SSF75217">
    <property type="entry name" value="alpha/beta knot"/>
    <property type="match status" value="1"/>
</dbReference>
<keyword evidence="7" id="KW-0963">Cytoplasm</keyword>
<evidence type="ECO:0000256" key="4">
    <source>
        <dbReference type="ARBA" id="ARBA00011738"/>
    </source>
</evidence>
<dbReference type="NCBIfam" id="TIGR00277">
    <property type="entry name" value="HDIG"/>
    <property type="match status" value="1"/>
</dbReference>
<dbReference type="GO" id="GO:0002128">
    <property type="term" value="P:tRNA nucleoside ribose methylation"/>
    <property type="evidence" value="ECO:0007669"/>
    <property type="project" value="InterPro"/>
</dbReference>
<dbReference type="InterPro" id="IPR002845">
    <property type="entry name" value="tRNA_mtfrase_aTrm56"/>
</dbReference>
<dbReference type="InterPro" id="IPR029028">
    <property type="entry name" value="Alpha/beta_knot_MTases"/>
</dbReference>
<feature type="domain" description="HD" evidence="12">
    <location>
        <begin position="106"/>
        <end position="213"/>
    </location>
</feature>
<sequence length="256" mass="27534">MFGTPLAETAPLLRHERELLIIVGAERVPRWAFDIADWNVAIGSQPHSEVAALAILLAELNPRWAQPYLDGKLQAIPDTQRRQLATIPTKDVCLAQHRDAGSSAPLVAHCRAVASMTSAVTAALNGNIALATAGALLHDIGRNRATGIEHCSIGATIVTEAGFHPGVAHIVRAHVGAGIPQHEARALGLPPGDYLPRTLEARIVAACDNLFAGSRRRLLIDCTNMLQSQGHDAAARRAVRLHRWISRRLGCDLDVF</sequence>
<keyword evidence="9" id="KW-0819">tRNA processing</keyword>
<dbReference type="GO" id="GO:0005737">
    <property type="term" value="C:cytoplasm"/>
    <property type="evidence" value="ECO:0007669"/>
    <property type="project" value="UniProtKB-SubCell"/>
</dbReference>
<evidence type="ECO:0000256" key="9">
    <source>
        <dbReference type="ARBA" id="ARBA00022694"/>
    </source>
</evidence>
<dbReference type="CDD" id="cd00077">
    <property type="entry name" value="HDc"/>
    <property type="match status" value="1"/>
</dbReference>
<dbReference type="GO" id="GO:0106059">
    <property type="term" value="F:tRNA (cytidine(56)-2'-O)-methyltransferase activity"/>
    <property type="evidence" value="ECO:0007669"/>
    <property type="project" value="UniProtKB-EC"/>
</dbReference>
<comment type="subcellular location">
    <subcellularLocation>
        <location evidence="2">Cytoplasm</location>
    </subcellularLocation>
</comment>
<dbReference type="AlphaFoldDB" id="A0A382IAR9"/>
<dbReference type="EC" id="2.1.1.206" evidence="5"/>
<protein>
    <recommendedName>
        <fullName evidence="6">tRNA (cytidine(56)-2'-O)-methyltransferase</fullName>
        <ecNumber evidence="5">2.1.1.206</ecNumber>
    </recommendedName>
    <alternativeName>
        <fullName evidence="10">tRNA ribose 2'-O-methyltransferase aTrm56</fullName>
    </alternativeName>
</protein>
<evidence type="ECO:0000256" key="2">
    <source>
        <dbReference type="ARBA" id="ARBA00004496"/>
    </source>
</evidence>
<dbReference type="PROSITE" id="PS51831">
    <property type="entry name" value="HD"/>
    <property type="match status" value="1"/>
</dbReference>
<evidence type="ECO:0000313" key="13">
    <source>
        <dbReference type="EMBL" id="SVB96696.1"/>
    </source>
</evidence>
<dbReference type="Gene3D" id="3.40.1280.10">
    <property type="match status" value="1"/>
</dbReference>
<dbReference type="InterPro" id="IPR029026">
    <property type="entry name" value="tRNA_m1G_MTases_N"/>
</dbReference>
<name>A0A382IAR9_9ZZZZ</name>
<dbReference type="PANTHER" id="PTHR42197:SF1">
    <property type="entry name" value="TRNA (CYTIDINE(56)-2'-O)-METHYLTRANSFERASE"/>
    <property type="match status" value="1"/>
</dbReference>
<comment type="catalytic activity">
    <reaction evidence="11">
        <text>cytidine(56) in tRNA + S-adenosyl-L-methionine = 2'-O-methylcytidine(56) in tRNA + S-adenosyl-L-homocysteine + H(+)</text>
        <dbReference type="Rhea" id="RHEA:42968"/>
        <dbReference type="Rhea" id="RHEA-COMP:10308"/>
        <dbReference type="Rhea" id="RHEA-COMP:10309"/>
        <dbReference type="ChEBI" id="CHEBI:15378"/>
        <dbReference type="ChEBI" id="CHEBI:57856"/>
        <dbReference type="ChEBI" id="CHEBI:59789"/>
        <dbReference type="ChEBI" id="CHEBI:74495"/>
        <dbReference type="ChEBI" id="CHEBI:82748"/>
        <dbReference type="EC" id="2.1.1.206"/>
    </reaction>
</comment>
<evidence type="ECO:0000256" key="1">
    <source>
        <dbReference type="ARBA" id="ARBA00003959"/>
    </source>
</evidence>
<proteinExistence type="inferred from homology"/>
<comment type="subunit">
    <text evidence="4">Homodimer.</text>
</comment>
<comment type="function">
    <text evidence="1">Specifically catalyzes the AdoMet-dependent 2'-O-ribose methylation of cytidine at position 56 in tRNAs.</text>
</comment>